<dbReference type="Proteomes" id="UP000053029">
    <property type="component" value="Unassembled WGS sequence"/>
</dbReference>
<evidence type="ECO:0000313" key="3">
    <source>
        <dbReference type="EMBL" id="KIW78346.1"/>
    </source>
</evidence>
<dbReference type="GeneID" id="25307671"/>
<keyword evidence="1" id="KW-0539">Nucleus</keyword>
<evidence type="ECO:0000313" key="4">
    <source>
        <dbReference type="Proteomes" id="UP000053029"/>
    </source>
</evidence>
<dbReference type="VEuPathDB" id="FungiDB:Z517_08181"/>
<dbReference type="RefSeq" id="XP_013282154.1">
    <property type="nucleotide sequence ID" value="XM_013426700.1"/>
</dbReference>
<accession>A0A0D2DKZ4</accession>
<dbReference type="SMART" id="SM00906">
    <property type="entry name" value="Fungal_trans"/>
    <property type="match status" value="1"/>
</dbReference>
<dbReference type="CDD" id="cd12148">
    <property type="entry name" value="fungal_TF_MHR"/>
    <property type="match status" value="1"/>
</dbReference>
<dbReference type="GO" id="GO:0003700">
    <property type="term" value="F:DNA-binding transcription factor activity"/>
    <property type="evidence" value="ECO:0007669"/>
    <property type="project" value="InterPro"/>
</dbReference>
<reference evidence="3 4" key="1">
    <citation type="submission" date="2015-01" db="EMBL/GenBank/DDBJ databases">
        <title>The Genome Sequence of Fonsecaea pedrosoi CBS 271.37.</title>
        <authorList>
            <consortium name="The Broad Institute Genomics Platform"/>
            <person name="Cuomo C."/>
            <person name="de Hoog S."/>
            <person name="Gorbushina A."/>
            <person name="Stielow B."/>
            <person name="Teixiera M."/>
            <person name="Abouelleil A."/>
            <person name="Chapman S.B."/>
            <person name="Priest M."/>
            <person name="Young S.K."/>
            <person name="Wortman J."/>
            <person name="Nusbaum C."/>
            <person name="Birren B."/>
        </authorList>
    </citation>
    <scope>NUCLEOTIDE SEQUENCE [LARGE SCALE GENOMIC DNA]</scope>
    <source>
        <strain evidence="3 4">CBS 271.37</strain>
    </source>
</reference>
<dbReference type="GO" id="GO:0003677">
    <property type="term" value="F:DNA binding"/>
    <property type="evidence" value="ECO:0007669"/>
    <property type="project" value="InterPro"/>
</dbReference>
<dbReference type="AlphaFoldDB" id="A0A0D2DKZ4"/>
<dbReference type="PANTHER" id="PTHR46910">
    <property type="entry name" value="TRANSCRIPTION FACTOR PDR1"/>
    <property type="match status" value="1"/>
</dbReference>
<dbReference type="OrthoDB" id="4160628at2759"/>
<dbReference type="HOGENOM" id="CLU_016058_0_1_1"/>
<dbReference type="PANTHER" id="PTHR46910:SF25">
    <property type="entry name" value="ABC-TRANSPORTER-REGULATING TRANSCRIPTION FACTOR"/>
    <property type="match status" value="1"/>
</dbReference>
<evidence type="ECO:0000256" key="1">
    <source>
        <dbReference type="ARBA" id="ARBA00023242"/>
    </source>
</evidence>
<protein>
    <recommendedName>
        <fullName evidence="2">Xylanolytic transcriptional activator regulatory domain-containing protein</fullName>
    </recommendedName>
</protein>
<gene>
    <name evidence="3" type="ORF">Z517_08181</name>
</gene>
<name>A0A0D2DKZ4_9EURO</name>
<organism evidence="3 4">
    <name type="scientific">Fonsecaea pedrosoi CBS 271.37</name>
    <dbReference type="NCBI Taxonomy" id="1442368"/>
    <lineage>
        <taxon>Eukaryota</taxon>
        <taxon>Fungi</taxon>
        <taxon>Dikarya</taxon>
        <taxon>Ascomycota</taxon>
        <taxon>Pezizomycotina</taxon>
        <taxon>Eurotiomycetes</taxon>
        <taxon>Chaetothyriomycetidae</taxon>
        <taxon>Chaetothyriales</taxon>
        <taxon>Herpotrichiellaceae</taxon>
        <taxon>Fonsecaea</taxon>
    </lineage>
</organism>
<evidence type="ECO:0000259" key="2">
    <source>
        <dbReference type="SMART" id="SM00906"/>
    </source>
</evidence>
<proteinExistence type="predicted"/>
<dbReference type="Pfam" id="PF04082">
    <property type="entry name" value="Fungal_trans"/>
    <property type="match status" value="1"/>
</dbReference>
<dbReference type="GO" id="GO:0008270">
    <property type="term" value="F:zinc ion binding"/>
    <property type="evidence" value="ECO:0007669"/>
    <property type="project" value="InterPro"/>
</dbReference>
<dbReference type="InterPro" id="IPR050987">
    <property type="entry name" value="AtrR-like"/>
</dbReference>
<feature type="domain" description="Xylanolytic transcriptional activator regulatory" evidence="2">
    <location>
        <begin position="267"/>
        <end position="341"/>
    </location>
</feature>
<dbReference type="GO" id="GO:0006351">
    <property type="term" value="P:DNA-templated transcription"/>
    <property type="evidence" value="ECO:0007669"/>
    <property type="project" value="InterPro"/>
</dbReference>
<dbReference type="EMBL" id="KN846973">
    <property type="protein sequence ID" value="KIW78346.1"/>
    <property type="molecule type" value="Genomic_DNA"/>
</dbReference>
<sequence>MDLPNSSNLRSPALSARAVETSVVFSSPSTIKHRPFEIDQTFTLGSSGACAQPAPSQYSVTGTAGVNTVSTKRQEPDDELSIWEYHGPKSYLSICSEPGISWVTDRIREPSFRDIATTFTRDVARRLKTNKRLSARRTPEPEPDLAWKYTRGKSHLRYFEGAVDAALGVVHRPWFESKLAAHMNAGDHDDDDPGWYALRNTIYAAGCRVEESKTRNICDVNKAAWGWFENALSVHTEILYFRTSMVGIQALTLMAYYCENIASPCLEYMLCSSAFRLAVSKGLHRQSVTSARLSNDEQCKRSLVFWAIYCLEKHVASHSGRPSIIDDGEINCQIPQTPLPGSSANVFYYDTLTRLAQLSSRAYTKAFSYQALQNISQTLIGEIDALDGQLEALKRSKEHIFPLDKPIHAVSPLPSLSRHQALYLQYAYYITILDIHTFLAIPWAESTLFPLHEPSLASQIHRSTQKVASACREIILATTNMNFDASSPHPLTFYGPMYAFINLFIHILRFPNDPNIRTDVSMLSICAGHFARLDFATDSEISFPFVTEVAALATKAARLSRPRYPLSRDSFGESERGGPVEPSMGFPQAAGEIPPIPDCNSNMTNGFDAGLDDWCLMLPLSDFDYDLPNLFVS</sequence>
<keyword evidence="4" id="KW-1185">Reference proteome</keyword>
<dbReference type="InterPro" id="IPR007219">
    <property type="entry name" value="XnlR_reg_dom"/>
</dbReference>